<name>A0A0K0GLC7_XANOP</name>
<evidence type="ECO:0000313" key="6">
    <source>
        <dbReference type="EMBL" id="ACD59054.1"/>
    </source>
</evidence>
<dbReference type="Pfam" id="PF00356">
    <property type="entry name" value="LacI"/>
    <property type="match status" value="1"/>
</dbReference>
<organism evidence="6 7">
    <name type="scientific">Xanthomonas oryzae pv. oryzae (strain PXO99A)</name>
    <dbReference type="NCBI Taxonomy" id="360094"/>
    <lineage>
        <taxon>Bacteria</taxon>
        <taxon>Pseudomonadati</taxon>
        <taxon>Pseudomonadota</taxon>
        <taxon>Gammaproteobacteria</taxon>
        <taxon>Lysobacterales</taxon>
        <taxon>Lysobacteraceae</taxon>
        <taxon>Xanthomonas</taxon>
    </lineage>
</organism>
<keyword evidence="2" id="KW-0805">Transcription regulation</keyword>
<dbReference type="InterPro" id="IPR000843">
    <property type="entry name" value="HTH_LacI"/>
</dbReference>
<dbReference type="SUPFAM" id="SSF47413">
    <property type="entry name" value="lambda repressor-like DNA-binding domains"/>
    <property type="match status" value="1"/>
</dbReference>
<evidence type="ECO:0000256" key="4">
    <source>
        <dbReference type="ARBA" id="ARBA00023163"/>
    </source>
</evidence>
<evidence type="ECO:0000259" key="5">
    <source>
        <dbReference type="PROSITE" id="PS50932"/>
    </source>
</evidence>
<dbReference type="AlphaFoldDB" id="A0A0K0GLC7"/>
<dbReference type="PROSITE" id="PS50932">
    <property type="entry name" value="HTH_LACI_2"/>
    <property type="match status" value="1"/>
</dbReference>
<dbReference type="KEGG" id="xop:PXO_00876"/>
<keyword evidence="4" id="KW-0804">Transcription</keyword>
<proteinExistence type="predicted"/>
<dbReference type="EMBL" id="CP000967">
    <property type="protein sequence ID" value="ACD59054.1"/>
    <property type="molecule type" value="Genomic_DNA"/>
</dbReference>
<evidence type="ECO:0000256" key="1">
    <source>
        <dbReference type="ARBA" id="ARBA00022491"/>
    </source>
</evidence>
<dbReference type="InterPro" id="IPR010982">
    <property type="entry name" value="Lambda_DNA-bd_dom_sf"/>
</dbReference>
<dbReference type="PANTHER" id="PTHR30146:SF151">
    <property type="entry name" value="HTH-TYPE TRANSCRIPTIONAL REPRESSOR CYTR"/>
    <property type="match status" value="1"/>
</dbReference>
<protein>
    <submittedName>
        <fullName evidence="6">Transcriptional regulator, LacI family</fullName>
    </submittedName>
</protein>
<dbReference type="CDD" id="cd01392">
    <property type="entry name" value="HTH_LacI"/>
    <property type="match status" value="1"/>
</dbReference>
<dbReference type="GO" id="GO:0003700">
    <property type="term" value="F:DNA-binding transcription factor activity"/>
    <property type="evidence" value="ECO:0007669"/>
    <property type="project" value="TreeGrafter"/>
</dbReference>
<dbReference type="Gene3D" id="1.10.260.40">
    <property type="entry name" value="lambda repressor-like DNA-binding domains"/>
    <property type="match status" value="1"/>
</dbReference>
<sequence length="133" mass="14408">MAKGAVTIKDVAREAQVSVATVSRALNGHENVAGPVRQQVLEVAERLRYSPHAAARSLSSRRSQTLGVVLPDLYGEFFSELIRGIDGAARAASICWCPAITAIREPRAGRCARCAGASMACWCCRRMRSSRDF</sequence>
<accession>A0A0K0GLC7</accession>
<feature type="domain" description="HTH lacI-type" evidence="5">
    <location>
        <begin position="6"/>
        <end position="60"/>
    </location>
</feature>
<keyword evidence="3" id="KW-0238">DNA-binding</keyword>
<dbReference type="PANTHER" id="PTHR30146">
    <property type="entry name" value="LACI-RELATED TRANSCRIPTIONAL REPRESSOR"/>
    <property type="match status" value="1"/>
</dbReference>
<dbReference type="Gene3D" id="3.40.50.2300">
    <property type="match status" value="1"/>
</dbReference>
<dbReference type="PRINTS" id="PR00036">
    <property type="entry name" value="HTHLACI"/>
</dbReference>
<reference evidence="6 7" key="1">
    <citation type="journal article" date="2008" name="BMC Genomics">
        <title>Genome sequence and rapid evolution of the rice pathogen Xanthomonas oryzae pv. oryzae PXO99A.</title>
        <authorList>
            <person name="Salzberg S.L."/>
            <person name="Sommer D.D."/>
            <person name="Schatz M.C."/>
            <person name="Phillippy A.M."/>
            <person name="Rabinowicz P.D."/>
            <person name="Tsuge S."/>
            <person name="Furutani A."/>
            <person name="Ochiai H."/>
            <person name="Delcher A.L."/>
            <person name="Kelley D."/>
            <person name="Madupu R."/>
            <person name="Puiu D."/>
            <person name="Radune D."/>
            <person name="Shumway M."/>
            <person name="Trapnell C."/>
            <person name="Aparna G."/>
            <person name="Jha G."/>
            <person name="Pandey A."/>
            <person name="Patil P.B."/>
            <person name="Ishihara H."/>
            <person name="Meyer D.F."/>
            <person name="Szurek B."/>
            <person name="Verdier V."/>
            <person name="Koebnik R."/>
            <person name="Dow J.M."/>
            <person name="Ryan R.P."/>
            <person name="Hirata H."/>
            <person name="Tsuyumu S."/>
            <person name="Won Lee S."/>
            <person name="Seo Y.S."/>
            <person name="Sriariyanum M."/>
            <person name="Ronald P.C."/>
            <person name="Sonti R.V."/>
            <person name="Van Sluys M.A."/>
            <person name="Leach J.E."/>
            <person name="White F.F."/>
            <person name="Bogdanove A.J."/>
        </authorList>
    </citation>
    <scope>NUCLEOTIDE SEQUENCE [LARGE SCALE GENOMIC DNA]</scope>
    <source>
        <strain evidence="6 7">PXO99A</strain>
    </source>
</reference>
<dbReference type="eggNOG" id="COG1609">
    <property type="taxonomic scope" value="Bacteria"/>
</dbReference>
<evidence type="ECO:0000256" key="2">
    <source>
        <dbReference type="ARBA" id="ARBA00023015"/>
    </source>
</evidence>
<evidence type="ECO:0000313" key="7">
    <source>
        <dbReference type="Proteomes" id="UP000001740"/>
    </source>
</evidence>
<evidence type="ECO:0000256" key="3">
    <source>
        <dbReference type="ARBA" id="ARBA00023125"/>
    </source>
</evidence>
<gene>
    <name evidence="6" type="primary">lacI</name>
    <name evidence="6" type="ordered locus">PXO_00876</name>
</gene>
<dbReference type="HOGENOM" id="CLU_1905943_0_0_6"/>
<dbReference type="SMART" id="SM00354">
    <property type="entry name" value="HTH_LACI"/>
    <property type="match status" value="1"/>
</dbReference>
<dbReference type="GO" id="GO:0000976">
    <property type="term" value="F:transcription cis-regulatory region binding"/>
    <property type="evidence" value="ECO:0007669"/>
    <property type="project" value="TreeGrafter"/>
</dbReference>
<keyword evidence="1" id="KW-0678">Repressor</keyword>
<dbReference type="Proteomes" id="UP000001740">
    <property type="component" value="Chromosome"/>
</dbReference>
<dbReference type="PROSITE" id="PS00356">
    <property type="entry name" value="HTH_LACI_1"/>
    <property type="match status" value="1"/>
</dbReference>